<comment type="caution">
    <text evidence="1">The sequence shown here is derived from an EMBL/GenBank/DDBJ whole genome shotgun (WGS) entry which is preliminary data.</text>
</comment>
<dbReference type="EMBL" id="LKCN02000001">
    <property type="protein sequence ID" value="RCI17237.1"/>
    <property type="molecule type" value="Genomic_DNA"/>
</dbReference>
<dbReference type="Proteomes" id="UP000253664">
    <property type="component" value="Unassembled WGS sequence"/>
</dbReference>
<accession>A0A367LS70</accession>
<dbReference type="AlphaFoldDB" id="A0A367LS70"/>
<keyword evidence="2" id="KW-1185">Reference proteome</keyword>
<reference evidence="1 2" key="1">
    <citation type="journal article" date="2015" name="BMC Genomics">
        <title>Insights from the genome of Ophiocordyceps polyrhachis-furcata to pathogenicity and host specificity in insect fungi.</title>
        <authorList>
            <person name="Wichadakul D."/>
            <person name="Kobmoo N."/>
            <person name="Ingsriswang S."/>
            <person name="Tangphatsornruang S."/>
            <person name="Chantasingh D."/>
            <person name="Luangsa-ard J.J."/>
            <person name="Eurwilaichitr L."/>
        </authorList>
    </citation>
    <scope>NUCLEOTIDE SEQUENCE [LARGE SCALE GENOMIC DNA]</scope>
    <source>
        <strain evidence="1 2">BCC 54312</strain>
    </source>
</reference>
<evidence type="ECO:0000313" key="1">
    <source>
        <dbReference type="EMBL" id="RCI17237.1"/>
    </source>
</evidence>
<proteinExistence type="predicted"/>
<sequence length="94" mass="10872">MPRGAEIESTRERESGLGEITASCTCYISTEWACNACQAQALLISSCIRVRILMDEYQQIIILCIGTKVHVRLYRLRNRDPQRLCCRQQYARMD</sequence>
<evidence type="ECO:0000313" key="2">
    <source>
        <dbReference type="Proteomes" id="UP000253664"/>
    </source>
</evidence>
<gene>
    <name evidence="1" type="ORF">L249_2446</name>
</gene>
<name>A0A367LS70_9HYPO</name>
<protein>
    <submittedName>
        <fullName evidence="1">Uncharacterized protein</fullName>
    </submittedName>
</protein>
<organism evidence="1 2">
    <name type="scientific">Ophiocordyceps polyrhachis-furcata BCC 54312</name>
    <dbReference type="NCBI Taxonomy" id="1330021"/>
    <lineage>
        <taxon>Eukaryota</taxon>
        <taxon>Fungi</taxon>
        <taxon>Dikarya</taxon>
        <taxon>Ascomycota</taxon>
        <taxon>Pezizomycotina</taxon>
        <taxon>Sordariomycetes</taxon>
        <taxon>Hypocreomycetidae</taxon>
        <taxon>Hypocreales</taxon>
        <taxon>Ophiocordycipitaceae</taxon>
        <taxon>Ophiocordyceps</taxon>
    </lineage>
</organism>